<sequence>MSIVLTGVCQAYSGFELRDVSFEVSTGEIVGFLGPNGAGKSTTLRILLGLERPARGTALIEGTPYARMAQPMRTIGSILDAQWIAGGQTVTQYLNWLAIAGGLDRSRIPLLLEQVDLAYAAKRRVSRLSLGMRQRLGLAGALLGDPRYLVLDEPLNGLDPEGIRWFRDLLRQLRDQGRGILLSSHILTEVSAVADRVVMISNGRVTGSGSLSDFEAEGSLEDAFFKHLAPKER</sequence>
<dbReference type="InterPro" id="IPR027417">
    <property type="entry name" value="P-loop_NTPase"/>
</dbReference>
<dbReference type="Proteomes" id="UP000184291">
    <property type="component" value="Unassembled WGS sequence"/>
</dbReference>
<evidence type="ECO:0000313" key="6">
    <source>
        <dbReference type="EMBL" id="SHE26736.1"/>
    </source>
</evidence>
<gene>
    <name evidence="6" type="ORF">ACGLYG10_2990</name>
</gene>
<keyword evidence="2" id="KW-0813">Transport</keyword>
<evidence type="ECO:0000256" key="2">
    <source>
        <dbReference type="ARBA" id="ARBA00022448"/>
    </source>
</evidence>
<evidence type="ECO:0000256" key="4">
    <source>
        <dbReference type="ARBA" id="ARBA00022840"/>
    </source>
</evidence>
<dbReference type="PANTHER" id="PTHR43335">
    <property type="entry name" value="ABC TRANSPORTER, ATP-BINDING PROTEIN"/>
    <property type="match status" value="1"/>
</dbReference>
<dbReference type="OrthoDB" id="9804819at2"/>
<dbReference type="Gene3D" id="3.40.50.300">
    <property type="entry name" value="P-loop containing nucleotide triphosphate hydrolases"/>
    <property type="match status" value="1"/>
</dbReference>
<dbReference type="PANTHER" id="PTHR43335:SF4">
    <property type="entry name" value="ABC TRANSPORTER, ATP-BINDING PROTEIN"/>
    <property type="match status" value="1"/>
</dbReference>
<dbReference type="SUPFAM" id="SSF52540">
    <property type="entry name" value="P-loop containing nucleoside triphosphate hydrolases"/>
    <property type="match status" value="1"/>
</dbReference>
<dbReference type="PROSITE" id="PS50893">
    <property type="entry name" value="ABC_TRANSPORTER_2"/>
    <property type="match status" value="1"/>
</dbReference>
<dbReference type="InterPro" id="IPR003439">
    <property type="entry name" value="ABC_transporter-like_ATP-bd"/>
</dbReference>
<evidence type="ECO:0000259" key="5">
    <source>
        <dbReference type="PROSITE" id="PS50893"/>
    </source>
</evidence>
<keyword evidence="3" id="KW-0547">Nucleotide-binding</keyword>
<name>A0A1M4S3C2_9ACTO</name>
<dbReference type="GO" id="GO:0005524">
    <property type="term" value="F:ATP binding"/>
    <property type="evidence" value="ECO:0007669"/>
    <property type="project" value="UniProtKB-KW"/>
</dbReference>
<dbReference type="STRING" id="1892869.ACGLYG10_2990"/>
<dbReference type="PROSITE" id="PS00211">
    <property type="entry name" value="ABC_TRANSPORTER_1"/>
    <property type="match status" value="1"/>
</dbReference>
<dbReference type="InterPro" id="IPR017871">
    <property type="entry name" value="ABC_transporter-like_CS"/>
</dbReference>
<accession>A0A1M4S3C2</accession>
<keyword evidence="7" id="KW-1185">Reference proteome</keyword>
<dbReference type="Pfam" id="PF00005">
    <property type="entry name" value="ABC_tran"/>
    <property type="match status" value="1"/>
</dbReference>
<dbReference type="SMART" id="SM00382">
    <property type="entry name" value="AAA"/>
    <property type="match status" value="1"/>
</dbReference>
<evidence type="ECO:0000256" key="1">
    <source>
        <dbReference type="ARBA" id="ARBA00005417"/>
    </source>
</evidence>
<proteinExistence type="inferred from homology"/>
<dbReference type="AlphaFoldDB" id="A0A1M4S3C2"/>
<dbReference type="EMBL" id="FQTT01000015">
    <property type="protein sequence ID" value="SHE26736.1"/>
    <property type="molecule type" value="Genomic_DNA"/>
</dbReference>
<dbReference type="RefSeq" id="WP_073333665.1">
    <property type="nucleotide sequence ID" value="NZ_FQTT01000015.1"/>
</dbReference>
<comment type="similarity">
    <text evidence="1">Belongs to the ABC transporter superfamily.</text>
</comment>
<keyword evidence="4" id="KW-0067">ATP-binding</keyword>
<reference evidence="7" key="1">
    <citation type="submission" date="2016-09" db="EMBL/GenBank/DDBJ databases">
        <authorList>
            <person name="Strepis N."/>
        </authorList>
    </citation>
    <scope>NUCLEOTIDE SEQUENCE [LARGE SCALE GENOMIC DNA]</scope>
</reference>
<protein>
    <submittedName>
        <fullName evidence="6">Abc transporter</fullName>
    </submittedName>
</protein>
<evidence type="ECO:0000313" key="7">
    <source>
        <dbReference type="Proteomes" id="UP000184291"/>
    </source>
</evidence>
<organism evidence="6 7">
    <name type="scientific">Actinomyces glycerinitolerans</name>
    <dbReference type="NCBI Taxonomy" id="1892869"/>
    <lineage>
        <taxon>Bacteria</taxon>
        <taxon>Bacillati</taxon>
        <taxon>Actinomycetota</taxon>
        <taxon>Actinomycetes</taxon>
        <taxon>Actinomycetales</taxon>
        <taxon>Actinomycetaceae</taxon>
        <taxon>Actinomyces</taxon>
    </lineage>
</organism>
<dbReference type="InterPro" id="IPR003593">
    <property type="entry name" value="AAA+_ATPase"/>
</dbReference>
<feature type="domain" description="ABC transporter" evidence="5">
    <location>
        <begin position="3"/>
        <end position="227"/>
    </location>
</feature>
<evidence type="ECO:0000256" key="3">
    <source>
        <dbReference type="ARBA" id="ARBA00022741"/>
    </source>
</evidence>
<dbReference type="GO" id="GO:0016887">
    <property type="term" value="F:ATP hydrolysis activity"/>
    <property type="evidence" value="ECO:0007669"/>
    <property type="project" value="InterPro"/>
</dbReference>